<accession>A0AAU6W3U4</accession>
<reference evidence="1" key="1">
    <citation type="journal article" date="2024" name="J. Gen. Virol.">
        <title>Novel phages of Pseudomonas syringae unveil numerous potential auxiliary metabolic genes.</title>
        <authorList>
            <person name="Feltin C."/>
            <person name="Garneau J.R."/>
            <person name="Morris C.E."/>
            <person name="Berard A."/>
            <person name="Torres-Barcelo C."/>
        </authorList>
    </citation>
    <scope>NUCLEOTIDE SEQUENCE</scope>
</reference>
<evidence type="ECO:0000313" key="1">
    <source>
        <dbReference type="EMBL" id="XAI71190.1"/>
    </source>
</evidence>
<dbReference type="EMBL" id="PP179332">
    <property type="protein sequence ID" value="XAI71190.1"/>
    <property type="molecule type" value="Genomic_DNA"/>
</dbReference>
<name>A0AAU6W3U4_9VIRU</name>
<gene>
    <name evidence="1" type="ORF">Cygsa01_00144</name>
</gene>
<sequence>MADKKRKKQKKKSGPPKFRFKRYFTFKQWVWWTNSLNQKEVGTVICQNIETGKVRVRNETTGGELWLLNHQPTPLEPDEAAKYDAALGRVVVVKA</sequence>
<organism evidence="1">
    <name type="scientific">Pseudomonas phage Cygsa01</name>
    <dbReference type="NCBI Taxonomy" id="3138529"/>
    <lineage>
        <taxon>Viruses</taxon>
    </lineage>
</organism>
<proteinExistence type="predicted"/>
<protein>
    <submittedName>
        <fullName evidence="1">Uncharacterized protein</fullName>
    </submittedName>
</protein>